<name>X0WEP2_9ZZZZ</name>
<sequence>PDLTARIDTSAEQISDALHDNDYFRDEMLEEHGYTLEQFEESPYDLAHDIAKADLVGDAGGGVVYPLKINRENYATIGGKDSTRLQGRDYYEEAKADINKADYADEADYDDAVQELSYEMQNNDDDGLYAQVYNALRETDAYQNEEAIGDVMEALGDSFNYGEVDIDSLDEAIRAHITDNYDDSTGELISAGEISSQTLKNLGYEGVIDNTVNSKFGSGRQYGQSMAGVESGTQHIITFPGGEHNLRSTTAAFDPS</sequence>
<proteinExistence type="predicted"/>
<comment type="caution">
    <text evidence="1">The sequence shown here is derived from an EMBL/GenBank/DDBJ whole genome shotgun (WGS) entry which is preliminary data.</text>
</comment>
<gene>
    <name evidence="1" type="ORF">S01H1_58862</name>
</gene>
<feature type="non-terminal residue" evidence="1">
    <location>
        <position position="256"/>
    </location>
</feature>
<dbReference type="AlphaFoldDB" id="X0WEP2"/>
<reference evidence="1" key="1">
    <citation type="journal article" date="2014" name="Front. Microbiol.">
        <title>High frequency of phylogenetically diverse reductive dehalogenase-homologous genes in deep subseafloor sedimentary metagenomes.</title>
        <authorList>
            <person name="Kawai M."/>
            <person name="Futagami T."/>
            <person name="Toyoda A."/>
            <person name="Takaki Y."/>
            <person name="Nishi S."/>
            <person name="Hori S."/>
            <person name="Arai W."/>
            <person name="Tsubouchi T."/>
            <person name="Morono Y."/>
            <person name="Uchiyama I."/>
            <person name="Ito T."/>
            <person name="Fujiyama A."/>
            <person name="Inagaki F."/>
            <person name="Takami H."/>
        </authorList>
    </citation>
    <scope>NUCLEOTIDE SEQUENCE</scope>
    <source>
        <strain evidence="1">Expedition CK06-06</strain>
    </source>
</reference>
<organism evidence="1">
    <name type="scientific">marine sediment metagenome</name>
    <dbReference type="NCBI Taxonomy" id="412755"/>
    <lineage>
        <taxon>unclassified sequences</taxon>
        <taxon>metagenomes</taxon>
        <taxon>ecological metagenomes</taxon>
    </lineage>
</organism>
<dbReference type="EMBL" id="BARS01038469">
    <property type="protein sequence ID" value="GAG22963.1"/>
    <property type="molecule type" value="Genomic_DNA"/>
</dbReference>
<feature type="non-terminal residue" evidence="1">
    <location>
        <position position="1"/>
    </location>
</feature>
<accession>X0WEP2</accession>
<evidence type="ECO:0000313" key="1">
    <source>
        <dbReference type="EMBL" id="GAG22963.1"/>
    </source>
</evidence>
<protein>
    <submittedName>
        <fullName evidence="1">Uncharacterized protein</fullName>
    </submittedName>
</protein>